<dbReference type="HOGENOM" id="CLU_1735847_0_0_1"/>
<feature type="region of interest" description="Disordered" evidence="1">
    <location>
        <begin position="1"/>
        <end position="59"/>
    </location>
</feature>
<feature type="compositionally biased region" description="Polar residues" evidence="1">
    <location>
        <begin position="1"/>
        <end position="11"/>
    </location>
</feature>
<evidence type="ECO:0000313" key="4">
    <source>
        <dbReference type="Proteomes" id="UP000053257"/>
    </source>
</evidence>
<dbReference type="Proteomes" id="UP000053257">
    <property type="component" value="Unassembled WGS sequence"/>
</dbReference>
<sequence>MYHTSTPSSHHGQVPRTPPSHGRGNGQLPTPNAPRVAPMGLPQGPYTTTHRGLPPPTPFMGSVPLPGYPTNALLNSPATNPATDYLQISVLFDAIRIDVTNVPYITVRDVLHRIHRELLKPDPRSPTTRRIDMIAPNFAFSHLAPSGNGWA</sequence>
<organism evidence="3 4">
    <name type="scientific">Phlebiopsis gigantea (strain 11061_1 CR5-6)</name>
    <name type="common">White-rot fungus</name>
    <name type="synonym">Peniophora gigantea</name>
    <dbReference type="NCBI Taxonomy" id="745531"/>
    <lineage>
        <taxon>Eukaryota</taxon>
        <taxon>Fungi</taxon>
        <taxon>Dikarya</taxon>
        <taxon>Basidiomycota</taxon>
        <taxon>Agaricomycotina</taxon>
        <taxon>Agaricomycetes</taxon>
        <taxon>Polyporales</taxon>
        <taxon>Phanerochaetaceae</taxon>
        <taxon>Phlebiopsis</taxon>
    </lineage>
</organism>
<evidence type="ECO:0000259" key="2">
    <source>
        <dbReference type="Pfam" id="PF20415"/>
    </source>
</evidence>
<protein>
    <recommendedName>
        <fullName evidence="2">DUF6699 domain-containing protein</fullName>
    </recommendedName>
</protein>
<dbReference type="Pfam" id="PF20415">
    <property type="entry name" value="DUF6699"/>
    <property type="match status" value="1"/>
</dbReference>
<feature type="non-terminal residue" evidence="3">
    <location>
        <position position="151"/>
    </location>
</feature>
<name>A0A0C3PIT6_PHLG1</name>
<feature type="domain" description="DUF6699" evidence="2">
    <location>
        <begin position="69"/>
        <end position="121"/>
    </location>
</feature>
<proteinExistence type="predicted"/>
<dbReference type="OrthoDB" id="3265169at2759"/>
<keyword evidence="4" id="KW-1185">Reference proteome</keyword>
<accession>A0A0C3PIT6</accession>
<evidence type="ECO:0000256" key="1">
    <source>
        <dbReference type="SAM" id="MobiDB-lite"/>
    </source>
</evidence>
<reference evidence="3 4" key="1">
    <citation type="journal article" date="2014" name="PLoS Genet.">
        <title>Analysis of the Phlebiopsis gigantea genome, transcriptome and secretome provides insight into its pioneer colonization strategies of wood.</title>
        <authorList>
            <person name="Hori C."/>
            <person name="Ishida T."/>
            <person name="Igarashi K."/>
            <person name="Samejima M."/>
            <person name="Suzuki H."/>
            <person name="Master E."/>
            <person name="Ferreira P."/>
            <person name="Ruiz-Duenas F.J."/>
            <person name="Held B."/>
            <person name="Canessa P."/>
            <person name="Larrondo L.F."/>
            <person name="Schmoll M."/>
            <person name="Druzhinina I.S."/>
            <person name="Kubicek C.P."/>
            <person name="Gaskell J.A."/>
            <person name="Kersten P."/>
            <person name="St John F."/>
            <person name="Glasner J."/>
            <person name="Sabat G."/>
            <person name="Splinter BonDurant S."/>
            <person name="Syed K."/>
            <person name="Yadav J."/>
            <person name="Mgbeahuruike A.C."/>
            <person name="Kovalchuk A."/>
            <person name="Asiegbu F.O."/>
            <person name="Lackner G."/>
            <person name="Hoffmeister D."/>
            <person name="Rencoret J."/>
            <person name="Gutierrez A."/>
            <person name="Sun H."/>
            <person name="Lindquist E."/>
            <person name="Barry K."/>
            <person name="Riley R."/>
            <person name="Grigoriev I.V."/>
            <person name="Henrissat B."/>
            <person name="Kues U."/>
            <person name="Berka R.M."/>
            <person name="Martinez A.T."/>
            <person name="Covert S.F."/>
            <person name="Blanchette R.A."/>
            <person name="Cullen D."/>
        </authorList>
    </citation>
    <scope>NUCLEOTIDE SEQUENCE [LARGE SCALE GENOMIC DNA]</scope>
    <source>
        <strain evidence="3 4">11061_1 CR5-6</strain>
    </source>
</reference>
<evidence type="ECO:0000313" key="3">
    <source>
        <dbReference type="EMBL" id="KIP05938.1"/>
    </source>
</evidence>
<gene>
    <name evidence="3" type="ORF">PHLGIDRAFT_36200</name>
</gene>
<dbReference type="InterPro" id="IPR046522">
    <property type="entry name" value="DUF6699"/>
</dbReference>
<dbReference type="AlphaFoldDB" id="A0A0C3PIT6"/>
<dbReference type="EMBL" id="KN840530">
    <property type="protein sequence ID" value="KIP05938.1"/>
    <property type="molecule type" value="Genomic_DNA"/>
</dbReference>